<dbReference type="KEGG" id="uvi:66065682"/>
<protein>
    <submittedName>
        <fullName evidence="2">Uncharacterized protein</fullName>
    </submittedName>
</protein>
<name>A0A8E5HSP5_USTVR</name>
<sequence length="159" mass="17784">MLSNVGQKQRRHDRHDQIKSGKGWMPASAIWPQPTSCLVPLSTGESRQRLDRHGPARQGHYEQGWTTRFKSKGAAITNRQGSRHATDNNDDDDDDDDASQPCKSHRTASLVTRQPTRRGCQSHGRVQLDPEQKLIDLERASPALFAIQPTTPLLSPSRS</sequence>
<evidence type="ECO:0000313" key="3">
    <source>
        <dbReference type="Proteomes" id="UP000027002"/>
    </source>
</evidence>
<feature type="region of interest" description="Disordered" evidence="1">
    <location>
        <begin position="1"/>
        <end position="127"/>
    </location>
</feature>
<accession>A0A8E5HSP5</accession>
<reference evidence="2" key="1">
    <citation type="submission" date="2020-03" db="EMBL/GenBank/DDBJ databases">
        <title>A mixture of massive structural variations and highly conserved coding sequences in Ustilaginoidea virens genome.</title>
        <authorList>
            <person name="Zhang K."/>
            <person name="Zhao Z."/>
            <person name="Zhang Z."/>
            <person name="Li Y."/>
            <person name="Hsiang T."/>
            <person name="Sun W."/>
        </authorList>
    </citation>
    <scope>NUCLEOTIDE SEQUENCE</scope>
    <source>
        <strain evidence="2">UV-8b</strain>
    </source>
</reference>
<evidence type="ECO:0000313" key="2">
    <source>
        <dbReference type="EMBL" id="QUC20663.1"/>
    </source>
</evidence>
<evidence type="ECO:0000256" key="1">
    <source>
        <dbReference type="SAM" id="MobiDB-lite"/>
    </source>
</evidence>
<feature type="compositionally biased region" description="Acidic residues" evidence="1">
    <location>
        <begin position="88"/>
        <end position="98"/>
    </location>
</feature>
<dbReference type="Proteomes" id="UP000027002">
    <property type="component" value="Chromosome 4"/>
</dbReference>
<proteinExistence type="predicted"/>
<gene>
    <name evidence="2" type="ORF">UV8b_04904</name>
</gene>
<dbReference type="RefSeq" id="XP_042998336.1">
    <property type="nucleotide sequence ID" value="XM_043142402.1"/>
</dbReference>
<organism evidence="2 3">
    <name type="scientific">Ustilaginoidea virens</name>
    <name type="common">Rice false smut fungus</name>
    <name type="synonym">Villosiclava virens</name>
    <dbReference type="NCBI Taxonomy" id="1159556"/>
    <lineage>
        <taxon>Eukaryota</taxon>
        <taxon>Fungi</taxon>
        <taxon>Dikarya</taxon>
        <taxon>Ascomycota</taxon>
        <taxon>Pezizomycotina</taxon>
        <taxon>Sordariomycetes</taxon>
        <taxon>Hypocreomycetidae</taxon>
        <taxon>Hypocreales</taxon>
        <taxon>Clavicipitaceae</taxon>
        <taxon>Ustilaginoidea</taxon>
    </lineage>
</organism>
<keyword evidence="3" id="KW-1185">Reference proteome</keyword>
<dbReference type="EMBL" id="CP072756">
    <property type="protein sequence ID" value="QUC20663.1"/>
    <property type="molecule type" value="Genomic_DNA"/>
</dbReference>
<dbReference type="AlphaFoldDB" id="A0A8E5HSP5"/>
<dbReference type="GeneID" id="66065682"/>